<dbReference type="SUPFAM" id="SSF51445">
    <property type="entry name" value="(Trans)glycosidases"/>
    <property type="match status" value="1"/>
</dbReference>
<sequence length="542" mass="59246">MKRLISLIVLSLAIFSLQVVSSEAATSKITMTLKQTPGGSEPTVTLYGNLKPAKSGIKVAIQIQLNGKWQDTKFSTKTARVGTWQVLAVATALDAKVKYRAKAKIGNKNIYSNIREITVRANAEISDAASMVIVDQLGPGGRIHGSDVSRWQHPNDAPIDFTKMYAAGMRFVMIKASDTRDDADALSLKYVIMDRSAAQAAGLYTGFYHYAVLPNVKTDEQVVIDAQTQAQKVIWRIGALGGFNERDLPYALDLENNCVALSGKTCSRYLPKAQITLWAKTFLKVVKEKTGRTPIIYSYPSFLEGAMVRDDELRQYPLWLAQYAIDPADPIAQPGLKEGGCYVHSWTTANCSSQWIIWQYSSCGIAPKYGVPGTRLDLNVFRGTPTTFLNLIKGSWVPEVADQMPRNEPTSLTYKNIKFSTADKPVTLEVDVIRPDGRPVVTGTVRFYVNSLTPINPKPVQTVVRATSGSWKLSIKGIPAGLWAGNIGFVDATGTHAESKLPIEFAIGPAPEPSESEKPTATPSPSVTKKPTTDGCRNQIKN</sequence>
<dbReference type="GO" id="GO:0009253">
    <property type="term" value="P:peptidoglycan catabolic process"/>
    <property type="evidence" value="ECO:0007669"/>
    <property type="project" value="InterPro"/>
</dbReference>
<dbReference type="InterPro" id="IPR017853">
    <property type="entry name" value="GH"/>
</dbReference>
<dbReference type="Gene3D" id="3.20.20.80">
    <property type="entry name" value="Glycosidases"/>
    <property type="match status" value="1"/>
</dbReference>
<organism evidence="3">
    <name type="scientific">freshwater metagenome</name>
    <dbReference type="NCBI Taxonomy" id="449393"/>
    <lineage>
        <taxon>unclassified sequences</taxon>
        <taxon>metagenomes</taxon>
        <taxon>ecological metagenomes</taxon>
    </lineage>
</organism>
<gene>
    <name evidence="3" type="ORF">UFOPK1775_00338</name>
</gene>
<comment type="similarity">
    <text evidence="1">Belongs to the glycosyl hydrolase 25 family.</text>
</comment>
<protein>
    <submittedName>
        <fullName evidence="3">Unannotated protein</fullName>
    </submittedName>
</protein>
<accession>A0A6J6FH56</accession>
<dbReference type="PROSITE" id="PS51904">
    <property type="entry name" value="GLYCOSYL_HYDROL_F25_2"/>
    <property type="match status" value="1"/>
</dbReference>
<proteinExistence type="inferred from homology"/>
<feature type="compositionally biased region" description="Low complexity" evidence="2">
    <location>
        <begin position="519"/>
        <end position="530"/>
    </location>
</feature>
<dbReference type="GO" id="GO:0016998">
    <property type="term" value="P:cell wall macromolecule catabolic process"/>
    <property type="evidence" value="ECO:0007669"/>
    <property type="project" value="InterPro"/>
</dbReference>
<dbReference type="GO" id="GO:0003796">
    <property type="term" value="F:lysozyme activity"/>
    <property type="evidence" value="ECO:0007669"/>
    <property type="project" value="InterPro"/>
</dbReference>
<dbReference type="Pfam" id="PF01183">
    <property type="entry name" value="Glyco_hydro_25"/>
    <property type="match status" value="1"/>
</dbReference>
<dbReference type="GO" id="GO:0016052">
    <property type="term" value="P:carbohydrate catabolic process"/>
    <property type="evidence" value="ECO:0007669"/>
    <property type="project" value="TreeGrafter"/>
</dbReference>
<feature type="region of interest" description="Disordered" evidence="2">
    <location>
        <begin position="506"/>
        <end position="542"/>
    </location>
</feature>
<evidence type="ECO:0000256" key="1">
    <source>
        <dbReference type="ARBA" id="ARBA00010646"/>
    </source>
</evidence>
<dbReference type="AlphaFoldDB" id="A0A6J6FH56"/>
<evidence type="ECO:0000256" key="2">
    <source>
        <dbReference type="SAM" id="MobiDB-lite"/>
    </source>
</evidence>
<name>A0A6J6FH56_9ZZZZ</name>
<evidence type="ECO:0000313" key="3">
    <source>
        <dbReference type="EMBL" id="CAB4586334.1"/>
    </source>
</evidence>
<reference evidence="3" key="1">
    <citation type="submission" date="2020-05" db="EMBL/GenBank/DDBJ databases">
        <authorList>
            <person name="Chiriac C."/>
            <person name="Salcher M."/>
            <person name="Ghai R."/>
            <person name="Kavagutti S V."/>
        </authorList>
    </citation>
    <scope>NUCLEOTIDE SEQUENCE</scope>
</reference>
<dbReference type="InterPro" id="IPR002053">
    <property type="entry name" value="Glyco_hydro_25"/>
</dbReference>
<dbReference type="PANTHER" id="PTHR34135">
    <property type="entry name" value="LYSOZYME"/>
    <property type="match status" value="1"/>
</dbReference>
<dbReference type="EMBL" id="CAEZUB010000022">
    <property type="protein sequence ID" value="CAB4586334.1"/>
    <property type="molecule type" value="Genomic_DNA"/>
</dbReference>
<dbReference type="PANTHER" id="PTHR34135:SF2">
    <property type="entry name" value="LYSOZYME"/>
    <property type="match status" value="1"/>
</dbReference>